<dbReference type="PANTHER" id="PTHR12475">
    <property type="match status" value="1"/>
</dbReference>
<gene>
    <name evidence="1" type="ORF">HHI_04425</name>
</gene>
<protein>
    <recommendedName>
        <fullName evidence="3">Thioesterase family protein</fullName>
    </recommendedName>
</protein>
<dbReference type="SUPFAM" id="SSF54637">
    <property type="entry name" value="Thioesterase/thiol ester dehydrase-isomerase"/>
    <property type="match status" value="1"/>
</dbReference>
<name>A0A059FXX2_9PROT</name>
<accession>A0A059FXX2</accession>
<dbReference type="Gene3D" id="3.10.129.10">
    <property type="entry name" value="Hotdog Thioesterase"/>
    <property type="match status" value="1"/>
</dbReference>
<sequence>MNLFFRFLRIFLPAFFSRVHTSLMDLHIVRSAVWLGDQDPMGHMTNSRYSSFTDLAIMNYMGRTGALKAFRKRGWLPVIQYESFAYLRMLRYPQKFEVHTRLIGWEDTRLVFQHTFLSGGRVHAESTMIARLTGRKKLRVTADMAMEALGVTLDSPPLAPHVQALLEDLRSAAT</sequence>
<dbReference type="Pfam" id="PF13279">
    <property type="entry name" value="4HBT_2"/>
    <property type="match status" value="1"/>
</dbReference>
<dbReference type="OrthoDB" id="3727779at2"/>
<dbReference type="AlphaFoldDB" id="A0A059FXX2"/>
<organism evidence="1 2">
    <name type="scientific">Hyphomonas hirschiana VP5</name>
    <dbReference type="NCBI Taxonomy" id="1280951"/>
    <lineage>
        <taxon>Bacteria</taxon>
        <taxon>Pseudomonadati</taxon>
        <taxon>Pseudomonadota</taxon>
        <taxon>Alphaproteobacteria</taxon>
        <taxon>Hyphomonadales</taxon>
        <taxon>Hyphomonadaceae</taxon>
        <taxon>Hyphomonas</taxon>
    </lineage>
</organism>
<dbReference type="RefSeq" id="WP_011645242.1">
    <property type="nucleotide sequence ID" value="NZ_ARYI01000003.1"/>
</dbReference>
<dbReference type="Proteomes" id="UP000025061">
    <property type="component" value="Unassembled WGS sequence"/>
</dbReference>
<evidence type="ECO:0000313" key="1">
    <source>
        <dbReference type="EMBL" id="KCZ95371.1"/>
    </source>
</evidence>
<dbReference type="InterPro" id="IPR029069">
    <property type="entry name" value="HotDog_dom_sf"/>
</dbReference>
<comment type="caution">
    <text evidence="1">The sequence shown here is derived from an EMBL/GenBank/DDBJ whole genome shotgun (WGS) entry which is preliminary data.</text>
</comment>
<dbReference type="PATRIC" id="fig|1280951.3.peg.900"/>
<evidence type="ECO:0000313" key="2">
    <source>
        <dbReference type="Proteomes" id="UP000025061"/>
    </source>
</evidence>
<reference evidence="1 2" key="1">
    <citation type="submission" date="2013-04" db="EMBL/GenBank/DDBJ databases">
        <title>Hyphomonas hirschiana VP5 Genome Sequencing.</title>
        <authorList>
            <person name="Lai Q."/>
            <person name="Shao Z."/>
        </authorList>
    </citation>
    <scope>NUCLEOTIDE SEQUENCE [LARGE SCALE GENOMIC DNA]</scope>
    <source>
        <strain evidence="1 2">VP5</strain>
    </source>
</reference>
<dbReference type="CDD" id="cd00586">
    <property type="entry name" value="4HBT"/>
    <property type="match status" value="1"/>
</dbReference>
<dbReference type="PANTHER" id="PTHR12475:SF4">
    <property type="entry name" value="PROTEIN THEM6"/>
    <property type="match status" value="1"/>
</dbReference>
<proteinExistence type="predicted"/>
<evidence type="ECO:0008006" key="3">
    <source>
        <dbReference type="Google" id="ProtNLM"/>
    </source>
</evidence>
<dbReference type="InterPro" id="IPR051490">
    <property type="entry name" value="THEM6_lcsJ_thioesterase"/>
</dbReference>
<dbReference type="EMBL" id="ARYI01000003">
    <property type="protein sequence ID" value="KCZ95371.1"/>
    <property type="molecule type" value="Genomic_DNA"/>
</dbReference>
<keyword evidence="2" id="KW-1185">Reference proteome</keyword>